<accession>A0A835GMX1</accession>
<protein>
    <submittedName>
        <fullName evidence="6">Uncharacterized protein</fullName>
    </submittedName>
</protein>
<feature type="transmembrane region" description="Helical" evidence="5">
    <location>
        <begin position="528"/>
        <end position="551"/>
    </location>
</feature>
<feature type="transmembrane region" description="Helical" evidence="5">
    <location>
        <begin position="363"/>
        <end position="383"/>
    </location>
</feature>
<dbReference type="GO" id="GO:0016020">
    <property type="term" value="C:membrane"/>
    <property type="evidence" value="ECO:0007669"/>
    <property type="project" value="UniProtKB-SubCell"/>
</dbReference>
<evidence type="ECO:0000313" key="7">
    <source>
        <dbReference type="Proteomes" id="UP000648187"/>
    </source>
</evidence>
<dbReference type="PANTHER" id="PTHR21284:SF6">
    <property type="entry name" value="SINUOUS"/>
    <property type="match status" value="1"/>
</dbReference>
<feature type="transmembrane region" description="Helical" evidence="5">
    <location>
        <begin position="456"/>
        <end position="480"/>
    </location>
</feature>
<gene>
    <name evidence="6" type="ORF">HW555_004133</name>
</gene>
<dbReference type="GO" id="GO:0005918">
    <property type="term" value="C:septate junction"/>
    <property type="evidence" value="ECO:0007669"/>
    <property type="project" value="TreeGrafter"/>
</dbReference>
<feature type="transmembrane region" description="Helical" evidence="5">
    <location>
        <begin position="492"/>
        <end position="516"/>
    </location>
</feature>
<comment type="caution">
    <text evidence="6">The sequence shown here is derived from an EMBL/GenBank/DDBJ whole genome shotgun (WGS) entry which is preliminary data.</text>
</comment>
<dbReference type="EMBL" id="JACKWZ010000045">
    <property type="protein sequence ID" value="KAF9419206.1"/>
    <property type="molecule type" value="Genomic_DNA"/>
</dbReference>
<sequence>MCEIIANLRFMFQVEEYLRINHFDSTLCGSHMELGYRNAMVSQQCVAYVLMDIQVTDLLLTREVSILDRNEEFGQDLKDGEEESPFLHYHRLQTESAVFKNQICQVLCNVANFIFKRIVPQMAFVKNCFPALVAGLWEVCFNGFEEVHHWYDTVFTGCWWIFEEEYYIIHDVLLPGFFIATQFFFTITMCCVIVSMFLSYLYMKKDRDDDKYLTLLVTLGTVLVIGGFSGIISVVTFGARGDGRDWMPNWEHNDLGWAFALGVVGVVLLFPAGILFLVEARVQKYRRLHEMQSREPSSYTMHERKELFFCGDPAISAIARNSDKFGEAYDTLYLLPMIFRAFLLSVGSKNTEIKQKTMKNRSLAGNCGIGVFVIALVTVALAFGTPSWLVSDSRIRGAKLDRLGLWSHCFRSLPDPLDQYQRRFFVGCRWVYDPFTTGYDKIRGYLLPGFMIATQFFFTLCLLGVLISTVLVLMFFLCCGPDQNRFVTLIKSIGYIMLAAGICGVIAVIVFASLGNTDGWMPDHPNNYLGWSFGLGVVGSVACLVTSALFLTESNIQAKKRNKMKESQARFELEYETKA</sequence>
<dbReference type="Proteomes" id="UP000648187">
    <property type="component" value="Unassembled WGS sequence"/>
</dbReference>
<evidence type="ECO:0000256" key="5">
    <source>
        <dbReference type="SAM" id="Phobius"/>
    </source>
</evidence>
<dbReference type="Gene3D" id="1.20.140.150">
    <property type="match status" value="2"/>
</dbReference>
<name>A0A835GMX1_SPOEX</name>
<dbReference type="AlphaFoldDB" id="A0A835GMX1"/>
<evidence type="ECO:0000256" key="3">
    <source>
        <dbReference type="ARBA" id="ARBA00022989"/>
    </source>
</evidence>
<dbReference type="GO" id="GO:0035151">
    <property type="term" value="P:regulation of tube size, open tracheal system"/>
    <property type="evidence" value="ECO:0007669"/>
    <property type="project" value="TreeGrafter"/>
</dbReference>
<feature type="transmembrane region" description="Helical" evidence="5">
    <location>
        <begin position="215"/>
        <end position="237"/>
    </location>
</feature>
<evidence type="ECO:0000256" key="4">
    <source>
        <dbReference type="ARBA" id="ARBA00023136"/>
    </source>
</evidence>
<evidence type="ECO:0000313" key="6">
    <source>
        <dbReference type="EMBL" id="KAF9419206.1"/>
    </source>
</evidence>
<dbReference type="GO" id="GO:0019991">
    <property type="term" value="P:septate junction assembly"/>
    <property type="evidence" value="ECO:0007669"/>
    <property type="project" value="TreeGrafter"/>
</dbReference>
<organism evidence="6 7">
    <name type="scientific">Spodoptera exigua</name>
    <name type="common">Beet armyworm</name>
    <name type="synonym">Noctua fulgens</name>
    <dbReference type="NCBI Taxonomy" id="7107"/>
    <lineage>
        <taxon>Eukaryota</taxon>
        <taxon>Metazoa</taxon>
        <taxon>Ecdysozoa</taxon>
        <taxon>Arthropoda</taxon>
        <taxon>Hexapoda</taxon>
        <taxon>Insecta</taxon>
        <taxon>Pterygota</taxon>
        <taxon>Neoptera</taxon>
        <taxon>Endopterygota</taxon>
        <taxon>Lepidoptera</taxon>
        <taxon>Glossata</taxon>
        <taxon>Ditrysia</taxon>
        <taxon>Noctuoidea</taxon>
        <taxon>Noctuidae</taxon>
        <taxon>Amphipyrinae</taxon>
        <taxon>Spodoptera</taxon>
    </lineage>
</organism>
<keyword evidence="4 5" id="KW-0472">Membrane</keyword>
<feature type="transmembrane region" description="Helical" evidence="5">
    <location>
        <begin position="183"/>
        <end position="203"/>
    </location>
</feature>
<keyword evidence="3 5" id="KW-1133">Transmembrane helix</keyword>
<reference evidence="6" key="1">
    <citation type="submission" date="2020-08" db="EMBL/GenBank/DDBJ databases">
        <title>Spodoptera exigua strain:BAW_Kor-Di-RS1 Genome sequencing and assembly.</title>
        <authorList>
            <person name="Kim J."/>
            <person name="Nam H.Y."/>
            <person name="Kwon M."/>
            <person name="Choi J.H."/>
            <person name="Cho S.R."/>
            <person name="Kim G.-H."/>
        </authorList>
    </citation>
    <scope>NUCLEOTIDE SEQUENCE</scope>
    <source>
        <strain evidence="6">BAW_Kor-Di-RS1</strain>
        <tissue evidence="6">Whole-body</tissue>
    </source>
</reference>
<dbReference type="InterPro" id="IPR004031">
    <property type="entry name" value="PMP22/EMP/MP20/Claudin"/>
</dbReference>
<comment type="subcellular location">
    <subcellularLocation>
        <location evidence="1">Membrane</location>
        <topology evidence="1">Multi-pass membrane protein</topology>
    </subcellularLocation>
</comment>
<evidence type="ECO:0000256" key="2">
    <source>
        <dbReference type="ARBA" id="ARBA00022692"/>
    </source>
</evidence>
<dbReference type="PANTHER" id="PTHR21284">
    <property type="entry name" value="EG:80H7.2 PROTEIN"/>
    <property type="match status" value="1"/>
</dbReference>
<evidence type="ECO:0000256" key="1">
    <source>
        <dbReference type="ARBA" id="ARBA00004141"/>
    </source>
</evidence>
<feature type="transmembrane region" description="Helical" evidence="5">
    <location>
        <begin position="257"/>
        <end position="278"/>
    </location>
</feature>
<dbReference type="Pfam" id="PF13903">
    <property type="entry name" value="Claudin_2"/>
    <property type="match status" value="2"/>
</dbReference>
<proteinExistence type="predicted"/>
<keyword evidence="2 5" id="KW-0812">Transmembrane</keyword>
<keyword evidence="7" id="KW-1185">Reference proteome</keyword>